<comment type="subunit">
    <text evidence="6">Homodimer.</text>
</comment>
<dbReference type="OrthoDB" id="363185at2759"/>
<evidence type="ECO:0000313" key="15">
    <source>
        <dbReference type="Proteomes" id="UP000789739"/>
    </source>
</evidence>
<proteinExistence type="inferred from homology"/>
<dbReference type="InterPro" id="IPR005764">
    <property type="entry name" value="Ade_phspho_trans"/>
</dbReference>
<keyword evidence="9" id="KW-0328">Glycosyltransferase</keyword>
<protein>
    <recommendedName>
        <fullName evidence="7">adenine phosphoribosyltransferase</fullName>
        <ecNumber evidence="7">2.4.2.7</ecNumber>
    </recommendedName>
</protein>
<evidence type="ECO:0000256" key="5">
    <source>
        <dbReference type="ARBA" id="ARBA00008391"/>
    </source>
</evidence>
<dbReference type="FunFam" id="3.40.50.2020:FF:000004">
    <property type="entry name" value="Adenine phosphoribosyltransferase"/>
    <property type="match status" value="1"/>
</dbReference>
<dbReference type="NCBIfam" id="NF002636">
    <property type="entry name" value="PRK02304.1-5"/>
    <property type="match status" value="1"/>
</dbReference>
<dbReference type="AlphaFoldDB" id="A0A9N9F3M0"/>
<evidence type="ECO:0000256" key="2">
    <source>
        <dbReference type="ARBA" id="ARBA00003968"/>
    </source>
</evidence>
<comment type="subcellular location">
    <subcellularLocation>
        <location evidence="3">Cytoplasm</location>
    </subcellularLocation>
</comment>
<evidence type="ECO:0000313" key="14">
    <source>
        <dbReference type="EMBL" id="CAG8506829.1"/>
    </source>
</evidence>
<evidence type="ECO:0000256" key="1">
    <source>
        <dbReference type="ARBA" id="ARBA00000868"/>
    </source>
</evidence>
<comment type="caution">
    <text evidence="14">The sequence shown here is derived from an EMBL/GenBank/DDBJ whole genome shotgun (WGS) entry which is preliminary data.</text>
</comment>
<keyword evidence="10" id="KW-0808">Transferase</keyword>
<evidence type="ECO:0000256" key="9">
    <source>
        <dbReference type="ARBA" id="ARBA00022676"/>
    </source>
</evidence>
<dbReference type="InterPro" id="IPR050054">
    <property type="entry name" value="UPRTase/APRTase"/>
</dbReference>
<dbReference type="CDD" id="cd06223">
    <property type="entry name" value="PRTases_typeI"/>
    <property type="match status" value="1"/>
</dbReference>
<keyword evidence="15" id="KW-1185">Reference proteome</keyword>
<keyword evidence="11" id="KW-0660">Purine salvage</keyword>
<dbReference type="EC" id="2.4.2.7" evidence="7"/>
<dbReference type="Proteomes" id="UP000789739">
    <property type="component" value="Unassembled WGS sequence"/>
</dbReference>
<dbReference type="PANTHER" id="PTHR32315:SF3">
    <property type="entry name" value="ADENINE PHOSPHORIBOSYLTRANSFERASE"/>
    <property type="match status" value="1"/>
</dbReference>
<evidence type="ECO:0000256" key="4">
    <source>
        <dbReference type="ARBA" id="ARBA00004659"/>
    </source>
</evidence>
<feature type="domain" description="Phosphoribosyltransferase" evidence="13">
    <location>
        <begin position="183"/>
        <end position="302"/>
    </location>
</feature>
<comment type="similarity">
    <text evidence="5">Belongs to the purine/pyrimidine phosphoribosyltransferase family.</text>
</comment>
<evidence type="ECO:0000259" key="13">
    <source>
        <dbReference type="Pfam" id="PF00156"/>
    </source>
</evidence>
<dbReference type="GO" id="GO:0003999">
    <property type="term" value="F:adenine phosphoribosyltransferase activity"/>
    <property type="evidence" value="ECO:0007669"/>
    <property type="project" value="UniProtKB-EC"/>
</dbReference>
<dbReference type="NCBIfam" id="NF002634">
    <property type="entry name" value="PRK02304.1-3"/>
    <property type="match status" value="1"/>
</dbReference>
<keyword evidence="12" id="KW-0732">Signal</keyword>
<evidence type="ECO:0000256" key="7">
    <source>
        <dbReference type="ARBA" id="ARBA00011893"/>
    </source>
</evidence>
<name>A0A9N9F3M0_9GLOM</name>
<sequence>MKVSSSQQASIKSIILLIFILALSTVVAAVPASKPPSKNIKYNATTVYGGCTGTFGDIQKSSTGGVEAYLTIVCDVETVVTVDTYYMAIYTYYPSNSLIIISTTSPSPLAFTVSPGTSAVFIVPGAGCYFKTTYYAFARSNLATFPLMADVEKIKNFVKAIPDFPKEGIIFRDIFPIFRDPSAVEALLTHIAHHVQSTTNEKIDVVLGLDARGFLFGPLLALRLHASFAPIRKKGKLPGSIISAAYTKEYGVDEFEIQADAIQGGQNVIIIDDLIATGGSAYAAKELVEKAGGRVVEFVFVIELVDLKGRDKLGGNVYSVIQY</sequence>
<dbReference type="GO" id="GO:0016208">
    <property type="term" value="F:AMP binding"/>
    <property type="evidence" value="ECO:0007669"/>
    <property type="project" value="TreeGrafter"/>
</dbReference>
<dbReference type="GO" id="GO:0005737">
    <property type="term" value="C:cytoplasm"/>
    <property type="evidence" value="ECO:0007669"/>
    <property type="project" value="UniProtKB-SubCell"/>
</dbReference>
<dbReference type="InterPro" id="IPR000836">
    <property type="entry name" value="PRTase_dom"/>
</dbReference>
<dbReference type="EMBL" id="CAJVPI010000242">
    <property type="protein sequence ID" value="CAG8506829.1"/>
    <property type="molecule type" value="Genomic_DNA"/>
</dbReference>
<dbReference type="Gene3D" id="3.40.50.2020">
    <property type="match status" value="1"/>
</dbReference>
<organism evidence="14 15">
    <name type="scientific">Paraglomus brasilianum</name>
    <dbReference type="NCBI Taxonomy" id="144538"/>
    <lineage>
        <taxon>Eukaryota</taxon>
        <taxon>Fungi</taxon>
        <taxon>Fungi incertae sedis</taxon>
        <taxon>Mucoromycota</taxon>
        <taxon>Glomeromycotina</taxon>
        <taxon>Glomeromycetes</taxon>
        <taxon>Paraglomerales</taxon>
        <taxon>Paraglomeraceae</taxon>
        <taxon>Paraglomus</taxon>
    </lineage>
</organism>
<comment type="catalytic activity">
    <reaction evidence="1">
        <text>AMP + diphosphate = 5-phospho-alpha-D-ribose 1-diphosphate + adenine</text>
        <dbReference type="Rhea" id="RHEA:16609"/>
        <dbReference type="ChEBI" id="CHEBI:16708"/>
        <dbReference type="ChEBI" id="CHEBI:33019"/>
        <dbReference type="ChEBI" id="CHEBI:58017"/>
        <dbReference type="ChEBI" id="CHEBI:456215"/>
        <dbReference type="EC" id="2.4.2.7"/>
    </reaction>
</comment>
<evidence type="ECO:0000256" key="6">
    <source>
        <dbReference type="ARBA" id="ARBA00011738"/>
    </source>
</evidence>
<dbReference type="HAMAP" id="MF_00004">
    <property type="entry name" value="Aden_phosphoribosyltr"/>
    <property type="match status" value="1"/>
</dbReference>
<dbReference type="Pfam" id="PF00156">
    <property type="entry name" value="Pribosyltran"/>
    <property type="match status" value="1"/>
</dbReference>
<dbReference type="PANTHER" id="PTHR32315">
    <property type="entry name" value="ADENINE PHOSPHORIBOSYLTRANSFERASE"/>
    <property type="match status" value="1"/>
</dbReference>
<feature type="chain" id="PRO_5040292441" description="adenine phosphoribosyltransferase" evidence="12">
    <location>
        <begin position="30"/>
        <end position="323"/>
    </location>
</feature>
<keyword evidence="8" id="KW-0963">Cytoplasm</keyword>
<evidence type="ECO:0000256" key="12">
    <source>
        <dbReference type="SAM" id="SignalP"/>
    </source>
</evidence>
<dbReference type="SUPFAM" id="SSF53271">
    <property type="entry name" value="PRTase-like"/>
    <property type="match status" value="1"/>
</dbReference>
<reference evidence="14" key="1">
    <citation type="submission" date="2021-06" db="EMBL/GenBank/DDBJ databases">
        <authorList>
            <person name="Kallberg Y."/>
            <person name="Tangrot J."/>
            <person name="Rosling A."/>
        </authorList>
    </citation>
    <scope>NUCLEOTIDE SEQUENCE</scope>
    <source>
        <strain evidence="14">BR232B</strain>
    </source>
</reference>
<feature type="signal peptide" evidence="12">
    <location>
        <begin position="1"/>
        <end position="29"/>
    </location>
</feature>
<dbReference type="GO" id="GO:0044209">
    <property type="term" value="P:AMP salvage"/>
    <property type="evidence" value="ECO:0007669"/>
    <property type="project" value="TreeGrafter"/>
</dbReference>
<dbReference type="GO" id="GO:0002055">
    <property type="term" value="F:adenine binding"/>
    <property type="evidence" value="ECO:0007669"/>
    <property type="project" value="TreeGrafter"/>
</dbReference>
<evidence type="ECO:0000256" key="11">
    <source>
        <dbReference type="ARBA" id="ARBA00022726"/>
    </source>
</evidence>
<accession>A0A9N9F3M0</accession>
<dbReference type="InterPro" id="IPR029057">
    <property type="entry name" value="PRTase-like"/>
</dbReference>
<evidence type="ECO:0000256" key="10">
    <source>
        <dbReference type="ARBA" id="ARBA00022679"/>
    </source>
</evidence>
<dbReference type="GO" id="GO:0006166">
    <property type="term" value="P:purine ribonucleoside salvage"/>
    <property type="evidence" value="ECO:0007669"/>
    <property type="project" value="UniProtKB-KW"/>
</dbReference>
<comment type="pathway">
    <text evidence="4">Purine metabolism; AMP biosynthesis via salvage pathway; AMP from adenine: step 1/1.</text>
</comment>
<evidence type="ECO:0000256" key="8">
    <source>
        <dbReference type="ARBA" id="ARBA00022490"/>
    </source>
</evidence>
<dbReference type="GO" id="GO:0006168">
    <property type="term" value="P:adenine salvage"/>
    <property type="evidence" value="ECO:0007669"/>
    <property type="project" value="InterPro"/>
</dbReference>
<gene>
    <name evidence="14" type="ORF">PBRASI_LOCUS2901</name>
</gene>
<evidence type="ECO:0000256" key="3">
    <source>
        <dbReference type="ARBA" id="ARBA00004496"/>
    </source>
</evidence>
<comment type="function">
    <text evidence="2">Catalyzes a salvage reaction resulting in the formation of AMP, that is energically less costly than de novo synthesis.</text>
</comment>
<dbReference type="NCBIfam" id="TIGR01090">
    <property type="entry name" value="apt"/>
    <property type="match status" value="1"/>
</dbReference>